<dbReference type="RefSeq" id="WP_379566266.1">
    <property type="nucleotide sequence ID" value="NZ_JBHSQK010000027.1"/>
</dbReference>
<dbReference type="SUPFAM" id="SSF56801">
    <property type="entry name" value="Acetyl-CoA synthetase-like"/>
    <property type="match status" value="1"/>
</dbReference>
<dbReference type="Pfam" id="PF13193">
    <property type="entry name" value="AMP-binding_C"/>
    <property type="match status" value="1"/>
</dbReference>
<feature type="domain" description="AMP-binding enzyme C-terminal" evidence="2">
    <location>
        <begin position="419"/>
        <end position="495"/>
    </location>
</feature>
<comment type="caution">
    <text evidence="3">The sequence shown here is derived from an EMBL/GenBank/DDBJ whole genome shotgun (WGS) entry which is preliminary data.</text>
</comment>
<accession>A0ABW1I6A0</accession>
<dbReference type="InterPro" id="IPR050237">
    <property type="entry name" value="ATP-dep_AMP-bd_enzyme"/>
</dbReference>
<name>A0ABW1I6A0_9PSEU</name>
<dbReference type="Proteomes" id="UP001596119">
    <property type="component" value="Unassembled WGS sequence"/>
</dbReference>
<dbReference type="PANTHER" id="PTHR43767">
    <property type="entry name" value="LONG-CHAIN-FATTY-ACID--COA LIGASE"/>
    <property type="match status" value="1"/>
</dbReference>
<gene>
    <name evidence="3" type="ORF">ACFQH9_12955</name>
</gene>
<evidence type="ECO:0000313" key="3">
    <source>
        <dbReference type="EMBL" id="MFC5949182.1"/>
    </source>
</evidence>
<dbReference type="PROSITE" id="PS00455">
    <property type="entry name" value="AMP_BINDING"/>
    <property type="match status" value="1"/>
</dbReference>
<feature type="domain" description="AMP-dependent synthetase/ligase" evidence="1">
    <location>
        <begin position="9"/>
        <end position="368"/>
    </location>
</feature>
<evidence type="ECO:0000259" key="2">
    <source>
        <dbReference type="Pfam" id="PF13193"/>
    </source>
</evidence>
<sequence length="514" mass="54257">MRATLGEEFEAALRRHRVRTAVEAGGRSWTYGDLDRWSAAVADQLRGAGVRPGDAVALYLGNCVEFVVADLAVARTGAVKVPVNTLLPEATVAHILKAARVRALVLGTGVVAVGERAGAGLPILRVDDGGGPPAGETLAGPRDVAVPPPAIGPTDRAAIYFTGGTTGLPKGVVHTQASAVAVQYAQIVEAELAQDERLLLTTPLAHAAGLFAQSALVRGATIVIEPGFDAARALDLLRTGGITWTFLVPTMIYRLLDLIDAATRGREDLPLRTVVYGAAPIAPSRLARALEVFGPVFVQLFGQTECPNWGTRLTKHDHDPARPELLGSCGQASIMADVRVVDDDGAPLPSGGTGEVCLRAPYTLEAYLDDPGATAAKFLPGGWIRTGDVGFLDDGGYLHLRDRKADMVISGGMNVYCREVEDVLVRHPAVARAAVIGVPHEDWGEAVHAVVVPAVPADELDRAALLEWTRGELAAYARPKSVELVAALPETPFGKIDKKVLRAPHWAARDRAIG</sequence>
<dbReference type="InterPro" id="IPR000873">
    <property type="entry name" value="AMP-dep_synth/lig_dom"/>
</dbReference>
<dbReference type="PANTHER" id="PTHR43767:SF7">
    <property type="entry name" value="MEDIUM_LONG-CHAIN-FATTY-ACID--COA LIGASE FADD8"/>
    <property type="match status" value="1"/>
</dbReference>
<reference evidence="4" key="1">
    <citation type="journal article" date="2019" name="Int. J. Syst. Evol. Microbiol.">
        <title>The Global Catalogue of Microorganisms (GCM) 10K type strain sequencing project: providing services to taxonomists for standard genome sequencing and annotation.</title>
        <authorList>
            <consortium name="The Broad Institute Genomics Platform"/>
            <consortium name="The Broad Institute Genome Sequencing Center for Infectious Disease"/>
            <person name="Wu L."/>
            <person name="Ma J."/>
        </authorList>
    </citation>
    <scope>NUCLEOTIDE SEQUENCE [LARGE SCALE GENOMIC DNA]</scope>
    <source>
        <strain evidence="4">CGMCC 4.7397</strain>
    </source>
</reference>
<dbReference type="Gene3D" id="3.30.300.30">
    <property type="match status" value="1"/>
</dbReference>
<dbReference type="EMBL" id="JBHSQK010000027">
    <property type="protein sequence ID" value="MFC5949182.1"/>
    <property type="molecule type" value="Genomic_DNA"/>
</dbReference>
<evidence type="ECO:0000313" key="4">
    <source>
        <dbReference type="Proteomes" id="UP001596119"/>
    </source>
</evidence>
<protein>
    <submittedName>
        <fullName evidence="3">Class I adenylate-forming enzyme family protein</fullName>
    </submittedName>
</protein>
<keyword evidence="4" id="KW-1185">Reference proteome</keyword>
<organism evidence="3 4">
    <name type="scientific">Pseudonocardia lutea</name>
    <dbReference type="NCBI Taxonomy" id="2172015"/>
    <lineage>
        <taxon>Bacteria</taxon>
        <taxon>Bacillati</taxon>
        <taxon>Actinomycetota</taxon>
        <taxon>Actinomycetes</taxon>
        <taxon>Pseudonocardiales</taxon>
        <taxon>Pseudonocardiaceae</taxon>
        <taxon>Pseudonocardia</taxon>
    </lineage>
</organism>
<dbReference type="Pfam" id="PF00501">
    <property type="entry name" value="AMP-binding"/>
    <property type="match status" value="1"/>
</dbReference>
<dbReference type="InterPro" id="IPR025110">
    <property type="entry name" value="AMP-bd_C"/>
</dbReference>
<dbReference type="InterPro" id="IPR020845">
    <property type="entry name" value="AMP-binding_CS"/>
</dbReference>
<evidence type="ECO:0000259" key="1">
    <source>
        <dbReference type="Pfam" id="PF00501"/>
    </source>
</evidence>
<proteinExistence type="predicted"/>
<dbReference type="Gene3D" id="3.40.50.12780">
    <property type="entry name" value="N-terminal domain of ligase-like"/>
    <property type="match status" value="1"/>
</dbReference>
<dbReference type="InterPro" id="IPR042099">
    <property type="entry name" value="ANL_N_sf"/>
</dbReference>
<dbReference type="InterPro" id="IPR045851">
    <property type="entry name" value="AMP-bd_C_sf"/>
</dbReference>